<proteinExistence type="predicted"/>
<organism evidence="2 3">
    <name type="scientific">Trema orientale</name>
    <name type="common">Charcoal tree</name>
    <name type="synonym">Celtis orientalis</name>
    <dbReference type="NCBI Taxonomy" id="63057"/>
    <lineage>
        <taxon>Eukaryota</taxon>
        <taxon>Viridiplantae</taxon>
        <taxon>Streptophyta</taxon>
        <taxon>Embryophyta</taxon>
        <taxon>Tracheophyta</taxon>
        <taxon>Spermatophyta</taxon>
        <taxon>Magnoliopsida</taxon>
        <taxon>eudicotyledons</taxon>
        <taxon>Gunneridae</taxon>
        <taxon>Pentapetalae</taxon>
        <taxon>rosids</taxon>
        <taxon>fabids</taxon>
        <taxon>Rosales</taxon>
        <taxon>Cannabaceae</taxon>
        <taxon>Trema</taxon>
    </lineage>
</organism>
<gene>
    <name evidence="2" type="ORF">TorRG33x02_208960</name>
</gene>
<evidence type="ECO:0000313" key="3">
    <source>
        <dbReference type="Proteomes" id="UP000237000"/>
    </source>
</evidence>
<sequence length="105" mass="11255">MGILNTSLAVVLVICLLHFEPSRASRVLYEHHHEEGLIMKGLEFQSLPRGPVPPSGPSGCTYIPGSGGSNCQLGEKHYVGDSIRHVSAFPHLVVQVGVATNQNGR</sequence>
<protein>
    <recommendedName>
        <fullName evidence="4">Transmembrane protein</fullName>
    </recommendedName>
</protein>
<dbReference type="PANTHER" id="PTHR33592:SF5">
    <property type="entry name" value="TRANSMEMBRANE PROTEIN"/>
    <property type="match status" value="1"/>
</dbReference>
<dbReference type="InParanoid" id="A0A2P5ECQ6"/>
<keyword evidence="3" id="KW-1185">Reference proteome</keyword>
<dbReference type="AlphaFoldDB" id="A0A2P5ECQ6"/>
<dbReference type="Proteomes" id="UP000237000">
    <property type="component" value="Unassembled WGS sequence"/>
</dbReference>
<dbReference type="OrthoDB" id="1189555at2759"/>
<keyword evidence="1" id="KW-0732">Signal</keyword>
<name>A0A2P5ECQ6_TREOI</name>
<feature type="chain" id="PRO_5015166861" description="Transmembrane protein" evidence="1">
    <location>
        <begin position="25"/>
        <end position="105"/>
    </location>
</feature>
<dbReference type="EMBL" id="JXTC01000180">
    <property type="protein sequence ID" value="PON83329.1"/>
    <property type="molecule type" value="Genomic_DNA"/>
</dbReference>
<evidence type="ECO:0000256" key="1">
    <source>
        <dbReference type="SAM" id="SignalP"/>
    </source>
</evidence>
<reference evidence="3" key="1">
    <citation type="submission" date="2016-06" db="EMBL/GenBank/DDBJ databases">
        <title>Parallel loss of symbiosis genes in relatives of nitrogen-fixing non-legume Parasponia.</title>
        <authorList>
            <person name="Van Velzen R."/>
            <person name="Holmer R."/>
            <person name="Bu F."/>
            <person name="Rutten L."/>
            <person name="Van Zeijl A."/>
            <person name="Liu W."/>
            <person name="Santuari L."/>
            <person name="Cao Q."/>
            <person name="Sharma T."/>
            <person name="Shen D."/>
            <person name="Roswanjaya Y."/>
            <person name="Wardhani T."/>
            <person name="Kalhor M.S."/>
            <person name="Jansen J."/>
            <person name="Van den Hoogen J."/>
            <person name="Gungor B."/>
            <person name="Hartog M."/>
            <person name="Hontelez J."/>
            <person name="Verver J."/>
            <person name="Yang W.-C."/>
            <person name="Schijlen E."/>
            <person name="Repin R."/>
            <person name="Schilthuizen M."/>
            <person name="Schranz E."/>
            <person name="Heidstra R."/>
            <person name="Miyata K."/>
            <person name="Fedorova E."/>
            <person name="Kohlen W."/>
            <person name="Bisseling T."/>
            <person name="Smit S."/>
            <person name="Geurts R."/>
        </authorList>
    </citation>
    <scope>NUCLEOTIDE SEQUENCE [LARGE SCALE GENOMIC DNA]</scope>
    <source>
        <strain evidence="3">cv. RG33-2</strain>
    </source>
</reference>
<feature type="signal peptide" evidence="1">
    <location>
        <begin position="1"/>
        <end position="24"/>
    </location>
</feature>
<comment type="caution">
    <text evidence="2">The sequence shown here is derived from an EMBL/GenBank/DDBJ whole genome shotgun (WGS) entry which is preliminary data.</text>
</comment>
<evidence type="ECO:0000313" key="2">
    <source>
        <dbReference type="EMBL" id="PON83329.1"/>
    </source>
</evidence>
<dbReference type="PANTHER" id="PTHR33592">
    <property type="entry name" value="TRANSMEMBRANE PROTEIN"/>
    <property type="match status" value="1"/>
</dbReference>
<evidence type="ECO:0008006" key="4">
    <source>
        <dbReference type="Google" id="ProtNLM"/>
    </source>
</evidence>
<accession>A0A2P5ECQ6</accession>